<accession>A0A061DCK3</accession>
<reference evidence="4" key="1">
    <citation type="submission" date="2014-06" db="EMBL/GenBank/DDBJ databases">
        <authorList>
            <person name="Aslett M."/>
            <person name="De Silva N."/>
        </authorList>
    </citation>
    <scope>NUCLEOTIDE SEQUENCE [LARGE SCALE GENOMIC DNA]</scope>
    <source>
        <strain evidence="4">Bond</strain>
    </source>
</reference>
<organism evidence="3 4">
    <name type="scientific">Babesia bigemina</name>
    <dbReference type="NCBI Taxonomy" id="5866"/>
    <lineage>
        <taxon>Eukaryota</taxon>
        <taxon>Sar</taxon>
        <taxon>Alveolata</taxon>
        <taxon>Apicomplexa</taxon>
        <taxon>Aconoidasida</taxon>
        <taxon>Piroplasmida</taxon>
        <taxon>Babesiidae</taxon>
        <taxon>Babesia</taxon>
    </lineage>
</organism>
<feature type="region of interest" description="Disordered" evidence="1">
    <location>
        <begin position="382"/>
        <end position="453"/>
    </location>
</feature>
<proteinExistence type="predicted"/>
<keyword evidence="4" id="KW-1185">Reference proteome</keyword>
<dbReference type="GeneID" id="24564161"/>
<dbReference type="AlphaFoldDB" id="A0A061DCK3"/>
<sequence>MDALREDLKDVFNILETINSYQYRIYAFVHSFKLFFEYALYVAAAIAVTIFEATAWARPRIVLTVVASCLADAMAFKAITRSAALHRLGYSKEDIYGVTSSAIRWAMLKEMHQIRKILTPRIVYPNIRPNTGDSDATGDEGSDKRAYGSQHTDNSPRGYTLDDFVELFGDRSDSTYTYESGYTTEESSDGSLGEDSEGLVEEYLETQSRRRRRTINPQRGRDSPSSVVPSGHRSVFGLETYFRAEMDQRGYRMGNPGADGAAGAHNQGQQPDAWAHQMQTVPYYNPQQHRMEFSAPMVMRPMSDSPHATPGAQMVNVPYANPLHVSSQPSPLQQNHPTHGHMQHAHQVYAAGRTNAMQAHPAHQQMMHNPTMSQHVDMQRMGANSQMGPRPDGMSPDKRQYIMPTGHTQSTETLRAQSPKMVSGSPTQVPSPRDTTNQTPTKETSTPPMKPPQPVVANPLLAPQCKQVQASLVAQQSPTRQATPTSPLLRQLPTGTPKQLLKPPEPPKPDLCRMDCGKFFAPLVEAMNFDSATQPSGLSLDDKFEQFGNSIAAMLQQQAQILETCQLQVSDADAALAEGSVVNVHKLDAMTEASSGLFANISTLSQQMHEMVDELPPFYTRSSHYFRNLEIKVGDFTSFSHTHVPEAAVAAHLVRLQDELLKEHQPPGP</sequence>
<protein>
    <submittedName>
        <fullName evidence="3">Uncharacterized protein</fullName>
    </submittedName>
</protein>
<keyword evidence="2" id="KW-0812">Transmembrane</keyword>
<evidence type="ECO:0000256" key="2">
    <source>
        <dbReference type="SAM" id="Phobius"/>
    </source>
</evidence>
<keyword evidence="2" id="KW-0472">Membrane</keyword>
<dbReference type="KEGG" id="bbig:BBBOND_0207750"/>
<feature type="region of interest" description="Disordered" evidence="1">
    <location>
        <begin position="474"/>
        <end position="508"/>
    </location>
</feature>
<gene>
    <name evidence="3" type="ORF">BBBOND_0207750</name>
</gene>
<dbReference type="EMBL" id="LK391708">
    <property type="protein sequence ID" value="CDR95620.1"/>
    <property type="molecule type" value="Genomic_DNA"/>
</dbReference>
<dbReference type="OrthoDB" id="366415at2759"/>
<feature type="compositionally biased region" description="Low complexity" evidence="1">
    <location>
        <begin position="175"/>
        <end position="185"/>
    </location>
</feature>
<evidence type="ECO:0000313" key="3">
    <source>
        <dbReference type="EMBL" id="CDR95620.1"/>
    </source>
</evidence>
<feature type="compositionally biased region" description="Acidic residues" evidence="1">
    <location>
        <begin position="186"/>
        <end position="204"/>
    </location>
</feature>
<feature type="transmembrane region" description="Helical" evidence="2">
    <location>
        <begin position="34"/>
        <end position="55"/>
    </location>
</feature>
<keyword evidence="2" id="KW-1133">Transmembrane helix</keyword>
<evidence type="ECO:0000313" key="4">
    <source>
        <dbReference type="Proteomes" id="UP000033188"/>
    </source>
</evidence>
<evidence type="ECO:0000256" key="1">
    <source>
        <dbReference type="SAM" id="MobiDB-lite"/>
    </source>
</evidence>
<feature type="region of interest" description="Disordered" evidence="1">
    <location>
        <begin position="128"/>
        <end position="158"/>
    </location>
</feature>
<feature type="compositionally biased region" description="Polar residues" evidence="1">
    <location>
        <begin position="406"/>
        <end position="416"/>
    </location>
</feature>
<feature type="region of interest" description="Disordered" evidence="1">
    <location>
        <begin position="175"/>
        <end position="232"/>
    </location>
</feature>
<dbReference type="Proteomes" id="UP000033188">
    <property type="component" value="Chromosome 2"/>
</dbReference>
<dbReference type="VEuPathDB" id="PiroplasmaDB:BBBOND_0207750"/>
<feature type="compositionally biased region" description="Polar residues" evidence="1">
    <location>
        <begin position="474"/>
        <end position="496"/>
    </location>
</feature>
<feature type="compositionally biased region" description="Polar residues" evidence="1">
    <location>
        <begin position="424"/>
        <end position="447"/>
    </location>
</feature>
<dbReference type="RefSeq" id="XP_012767806.1">
    <property type="nucleotide sequence ID" value="XM_012912352.1"/>
</dbReference>
<name>A0A061DCK3_BABBI</name>